<dbReference type="Proteomes" id="UP000501891">
    <property type="component" value="Chromosome"/>
</dbReference>
<keyword evidence="2" id="KW-1185">Reference proteome</keyword>
<dbReference type="EMBL" id="CP051775">
    <property type="protein sequence ID" value="QJE72456.1"/>
    <property type="molecule type" value="Genomic_DNA"/>
</dbReference>
<sequence length="562" mass="59732">MSRLFSPFVATFDASGLPRDGAKLYTYEAGTSTPKPTYSDPAMTTPHANPVVADSAGLFPAIFGAGAYKVVLRDKADNLVQSIDGLEFPAGDSFTQGGTGSVPVQLADAIRQYVTPARFGATPGGVVDSTTAMRDWLAYVQANPVAGFIDAVYRVTDELQITVPGTKIFGCGLKSGIYLHASNKAALRVATSRCVVHDIKLTSDLSQFSGNTGLRLAPVNESAGFSEINDNNIRVYVNGFENGIVLRPGPRAGALDSQLYYNHIAGEVKDCRRGVWLAGNASPGSGSGSNRNWFRLHIWGPTYGNTGFQLDDGEGNFLDNRYEQIQNHTGPNATPTALKILNVGSSSGIVNDANYVVGEWEACTRDVENHNASTVFAKVPGMVWSRVSGTAPYGGLTNRVQSSFPSEIPDITPSTLYQANSQVTDPDQGLPFEDLVMHVTAPRGLSALVGRFGRQEVARPSGGSSTHAFPGMRYKELRVYLVTRGAYTASGTAYLVRCSIFLETGIGTLVELPRLADNGGGSGLSWMTDALTRTDSQTLQVTVNIATGGAATTNFASVLRLA</sequence>
<protein>
    <submittedName>
        <fullName evidence="1">Uncharacterized protein</fullName>
    </submittedName>
</protein>
<accession>A0A858R5W1</accession>
<gene>
    <name evidence="1" type="ORF">HHL28_04505</name>
</gene>
<dbReference type="Gene3D" id="2.160.20.10">
    <property type="entry name" value="Single-stranded right-handed beta-helix, Pectin lyase-like"/>
    <property type="match status" value="1"/>
</dbReference>
<dbReference type="InterPro" id="IPR012334">
    <property type="entry name" value="Pectin_lyas_fold"/>
</dbReference>
<name>A0A858R5W1_9PROT</name>
<proteinExistence type="predicted"/>
<dbReference type="KEGG" id="acru:HHL28_04505"/>
<dbReference type="AlphaFoldDB" id="A0A858R5W1"/>
<evidence type="ECO:0000313" key="1">
    <source>
        <dbReference type="EMBL" id="QJE72456.1"/>
    </source>
</evidence>
<organism evidence="1 2">
    <name type="scientific">Aerophototrophica crusticola</name>
    <dbReference type="NCBI Taxonomy" id="1709002"/>
    <lineage>
        <taxon>Bacteria</taxon>
        <taxon>Pseudomonadati</taxon>
        <taxon>Pseudomonadota</taxon>
        <taxon>Alphaproteobacteria</taxon>
        <taxon>Rhodospirillales</taxon>
        <taxon>Rhodospirillaceae</taxon>
        <taxon>Aerophototrophica</taxon>
    </lineage>
</organism>
<reference evidence="1" key="1">
    <citation type="submission" date="2020-04" db="EMBL/GenBank/DDBJ databases">
        <title>A desert anoxygenic phototrophic bacterium fixes CO2 using RubisCO under aerobic conditions.</title>
        <authorList>
            <person name="Tang K."/>
        </authorList>
    </citation>
    <scope>NUCLEOTIDE SEQUENCE [LARGE SCALE GENOMIC DNA]</scope>
    <source>
        <strain evidence="1">MIMtkB3</strain>
    </source>
</reference>
<evidence type="ECO:0000313" key="2">
    <source>
        <dbReference type="Proteomes" id="UP000501891"/>
    </source>
</evidence>